<sequence length="98" mass="10687">MKFLVIFAAVLVCVHAVHLPYIVSSDSKSSEEEYRILLPAKGQQQPLITLPGVGVITQPVVQAVKVKVPRDEKPEVKQQIIQEELAERGYGAHSVAAA</sequence>
<keyword evidence="3" id="KW-1185">Reference proteome</keyword>
<evidence type="ECO:0000313" key="3">
    <source>
        <dbReference type="Proteomes" id="UP000606786"/>
    </source>
</evidence>
<protein>
    <submittedName>
        <fullName evidence="2">(Mediterranean fruit fly) hypothetical protein</fullName>
    </submittedName>
</protein>
<organism evidence="2 3">
    <name type="scientific">Ceratitis capitata</name>
    <name type="common">Mediterranean fruit fly</name>
    <name type="synonym">Tephritis capitata</name>
    <dbReference type="NCBI Taxonomy" id="7213"/>
    <lineage>
        <taxon>Eukaryota</taxon>
        <taxon>Metazoa</taxon>
        <taxon>Ecdysozoa</taxon>
        <taxon>Arthropoda</taxon>
        <taxon>Hexapoda</taxon>
        <taxon>Insecta</taxon>
        <taxon>Pterygota</taxon>
        <taxon>Neoptera</taxon>
        <taxon>Endopterygota</taxon>
        <taxon>Diptera</taxon>
        <taxon>Brachycera</taxon>
        <taxon>Muscomorpha</taxon>
        <taxon>Tephritoidea</taxon>
        <taxon>Tephritidae</taxon>
        <taxon>Ceratitis</taxon>
        <taxon>Ceratitis</taxon>
    </lineage>
</organism>
<name>A0A811V4U6_CERCA</name>
<evidence type="ECO:0000313" key="2">
    <source>
        <dbReference type="EMBL" id="CAD7005861.1"/>
    </source>
</evidence>
<comment type="caution">
    <text evidence="2">The sequence shown here is derived from an EMBL/GenBank/DDBJ whole genome shotgun (WGS) entry which is preliminary data.</text>
</comment>
<evidence type="ECO:0000256" key="1">
    <source>
        <dbReference type="SAM" id="SignalP"/>
    </source>
</evidence>
<accession>A0A811V4U6</accession>
<dbReference type="KEGG" id="ccat:105664681"/>
<feature type="chain" id="PRO_5032877343" evidence="1">
    <location>
        <begin position="17"/>
        <end position="98"/>
    </location>
</feature>
<feature type="signal peptide" evidence="1">
    <location>
        <begin position="1"/>
        <end position="16"/>
    </location>
</feature>
<dbReference type="EMBL" id="CAJHJT010000034">
    <property type="protein sequence ID" value="CAD7005861.1"/>
    <property type="molecule type" value="Genomic_DNA"/>
</dbReference>
<dbReference type="AlphaFoldDB" id="A0A811V4U6"/>
<keyword evidence="1" id="KW-0732">Signal</keyword>
<dbReference type="OrthoDB" id="7961958at2759"/>
<gene>
    <name evidence="2" type="ORF">CCAP1982_LOCUS14203</name>
</gene>
<reference evidence="2" key="1">
    <citation type="submission" date="2020-11" db="EMBL/GenBank/DDBJ databases">
        <authorList>
            <person name="Whitehead M."/>
        </authorList>
    </citation>
    <scope>NUCLEOTIDE SEQUENCE</scope>
    <source>
        <strain evidence="2">EGII</strain>
    </source>
</reference>
<dbReference type="Proteomes" id="UP000606786">
    <property type="component" value="Unassembled WGS sequence"/>
</dbReference>
<proteinExistence type="predicted"/>